<dbReference type="AlphaFoldDB" id="A0AAD2D487"/>
<evidence type="ECO:0000256" key="1">
    <source>
        <dbReference type="SAM" id="MobiDB-lite"/>
    </source>
</evidence>
<evidence type="ECO:0000313" key="3">
    <source>
        <dbReference type="EMBL" id="CAI2379341.1"/>
    </source>
</evidence>
<feature type="transmembrane region" description="Helical" evidence="2">
    <location>
        <begin position="579"/>
        <end position="596"/>
    </location>
</feature>
<gene>
    <name evidence="3" type="ORF">ECRASSUSDP1_LOCUS20750</name>
</gene>
<feature type="compositionally biased region" description="Pro residues" evidence="1">
    <location>
        <begin position="544"/>
        <end position="556"/>
    </location>
</feature>
<feature type="transmembrane region" description="Helical" evidence="2">
    <location>
        <begin position="678"/>
        <end position="700"/>
    </location>
</feature>
<dbReference type="Proteomes" id="UP001295684">
    <property type="component" value="Unassembled WGS sequence"/>
</dbReference>
<feature type="transmembrane region" description="Helical" evidence="2">
    <location>
        <begin position="814"/>
        <end position="833"/>
    </location>
</feature>
<feature type="transmembrane region" description="Helical" evidence="2">
    <location>
        <begin position="870"/>
        <end position="889"/>
    </location>
</feature>
<keyword evidence="4" id="KW-1185">Reference proteome</keyword>
<keyword evidence="2" id="KW-0812">Transmembrane</keyword>
<dbReference type="InterPro" id="IPR011044">
    <property type="entry name" value="Quino_amine_DH_bsu"/>
</dbReference>
<dbReference type="SUPFAM" id="SSF50969">
    <property type="entry name" value="YVTN repeat-like/Quinoprotein amine dehydrogenase"/>
    <property type="match status" value="1"/>
</dbReference>
<feature type="transmembrane region" description="Helical" evidence="2">
    <location>
        <begin position="839"/>
        <end position="858"/>
    </location>
</feature>
<proteinExistence type="predicted"/>
<feature type="compositionally biased region" description="Polar residues" evidence="1">
    <location>
        <begin position="966"/>
        <end position="976"/>
    </location>
</feature>
<dbReference type="EMBL" id="CAMPGE010021177">
    <property type="protein sequence ID" value="CAI2379341.1"/>
    <property type="molecule type" value="Genomic_DNA"/>
</dbReference>
<accession>A0AAD2D487</accession>
<sequence length="976" mass="108534">MRLTLANVCSNPDDMLGSVTRGTFSLPSATNQYFSKMFPEPDYSFLYFFGYATVASVSTAFLYKANPDLSMVETYSLGINVYASTAAADANADFAYVQKDTSNSIYEIDIKNYDVTREITIPSSAMSALETMEVNDYLYFTAKFSSVANICRLNLTDGDYQCLNYGHTSISTYSVIGDESVFLGLMRPSSNDFFLLNANFSDPTQMNWFKAVQCPTGACSSGVSRSIVSRDGHYIYTMILYRGRHIFQALSVADGEPLNLGLMDTRSTLSVISIEEFSEYVIALVDISSANLISIYLIDPATRKVAQHRNLNIEFYQISRVVSNGYEYPLILGGDTNVFMAKSVISEMLSINGVNLYVVTISNITSTAYSVENISSVPSLVSSTGTASFALNPSAVVSNITTSLTPSLSYSIALWKQTHVQSVIGGELISLNFTWACAHSSNVTAIAFALNATGTTPVPSWVELDSANQKMYLNKTPVETTPTIHKFSLKIQYSGGTSYKKFEITVQECGLTDCLECDPSDSEICIKCISGFSPSTDGKVCVEDPPPASPASPVPSPSQTSEKEEESPDTTTEQRMAQSLIAASMIISVASSILSLSSLSGIFSMINSLQLLILLPLVPEFFSKKVMSILTGVSFTMLSFDFIKVKDIPLIVELTEWVSYPQSDEYLNEIGLNSGSSVINYLSIMAIAILIGFIHLCIAIGYNKVKEKPPQSKIRKVMKRIFIYFTFNAYIRIFIEGFLFVLISIFSEFYSLNVSTVITQVSLGFCVMFTLCSSVLFILSFYLYKLSFPKINYQEHWSCTEYFEGIKDFRFAKLFTILYLSLRLFLVAILINGRGLQPIWRSVSFVTLNVLFALYLCIVRPFEQTKDSIIEGLNQVLLCVLSVPLLWIETRSDWSSSYEEFYIKIVLLIPAIGSLIGFVFLIKIVISKFVRRKKTRKHKLPETLSVHPKSQINYKIEEQKEPGPPVSTSNFKLNNF</sequence>
<feature type="transmembrane region" description="Helical" evidence="2">
    <location>
        <begin position="721"/>
        <end position="746"/>
    </location>
</feature>
<feature type="region of interest" description="Disordered" evidence="1">
    <location>
        <begin position="957"/>
        <end position="976"/>
    </location>
</feature>
<feature type="transmembrane region" description="Helical" evidence="2">
    <location>
        <begin position="45"/>
        <end position="63"/>
    </location>
</feature>
<name>A0AAD2D487_EUPCR</name>
<feature type="transmembrane region" description="Helical" evidence="2">
    <location>
        <begin position="901"/>
        <end position="926"/>
    </location>
</feature>
<feature type="region of interest" description="Disordered" evidence="1">
    <location>
        <begin position="539"/>
        <end position="574"/>
    </location>
</feature>
<reference evidence="3" key="1">
    <citation type="submission" date="2023-07" db="EMBL/GenBank/DDBJ databases">
        <authorList>
            <consortium name="AG Swart"/>
            <person name="Singh M."/>
            <person name="Singh A."/>
            <person name="Seah K."/>
            <person name="Emmerich C."/>
        </authorList>
    </citation>
    <scope>NUCLEOTIDE SEQUENCE</scope>
    <source>
        <strain evidence="3">DP1</strain>
    </source>
</reference>
<keyword evidence="2" id="KW-1133">Transmembrane helix</keyword>
<feature type="transmembrane region" description="Helical" evidence="2">
    <location>
        <begin position="758"/>
        <end position="784"/>
    </location>
</feature>
<evidence type="ECO:0000313" key="4">
    <source>
        <dbReference type="Proteomes" id="UP001295684"/>
    </source>
</evidence>
<organism evidence="3 4">
    <name type="scientific">Euplotes crassus</name>
    <dbReference type="NCBI Taxonomy" id="5936"/>
    <lineage>
        <taxon>Eukaryota</taxon>
        <taxon>Sar</taxon>
        <taxon>Alveolata</taxon>
        <taxon>Ciliophora</taxon>
        <taxon>Intramacronucleata</taxon>
        <taxon>Spirotrichea</taxon>
        <taxon>Hypotrichia</taxon>
        <taxon>Euplotida</taxon>
        <taxon>Euplotidae</taxon>
        <taxon>Moneuplotes</taxon>
    </lineage>
</organism>
<evidence type="ECO:0000256" key="2">
    <source>
        <dbReference type="SAM" id="Phobius"/>
    </source>
</evidence>
<keyword evidence="2" id="KW-0472">Membrane</keyword>
<protein>
    <submittedName>
        <fullName evidence="3">Uncharacterized protein</fullName>
    </submittedName>
</protein>
<comment type="caution">
    <text evidence="3">The sequence shown here is derived from an EMBL/GenBank/DDBJ whole genome shotgun (WGS) entry which is preliminary data.</text>
</comment>